<dbReference type="AlphaFoldDB" id="A0A212QMR6"/>
<keyword evidence="1" id="KW-1133">Transmembrane helix</keyword>
<keyword evidence="1" id="KW-0472">Membrane</keyword>
<protein>
    <submittedName>
        <fullName evidence="2">Uncharacterized protein</fullName>
    </submittedName>
</protein>
<proteinExistence type="predicted"/>
<accession>A0A212QMR6</accession>
<gene>
    <name evidence="2" type="ORF">SAMN02746019_00025770</name>
</gene>
<keyword evidence="1" id="KW-0812">Transmembrane</keyword>
<evidence type="ECO:0000313" key="3">
    <source>
        <dbReference type="Proteomes" id="UP000197025"/>
    </source>
</evidence>
<keyword evidence="3" id="KW-1185">Reference proteome</keyword>
<evidence type="ECO:0000313" key="2">
    <source>
        <dbReference type="EMBL" id="SNB60690.1"/>
    </source>
</evidence>
<dbReference type="Proteomes" id="UP000197025">
    <property type="component" value="Unassembled WGS sequence"/>
</dbReference>
<feature type="transmembrane region" description="Helical" evidence="1">
    <location>
        <begin position="107"/>
        <end position="130"/>
    </location>
</feature>
<dbReference type="EMBL" id="FYEK01000012">
    <property type="protein sequence ID" value="SNB60690.1"/>
    <property type="molecule type" value="Genomic_DNA"/>
</dbReference>
<dbReference type="InParanoid" id="A0A212QMR6"/>
<feature type="transmembrane region" description="Helical" evidence="1">
    <location>
        <begin position="45"/>
        <end position="64"/>
    </location>
</feature>
<name>A0A212QMR6_9CHLR</name>
<feature type="transmembrane region" description="Helical" evidence="1">
    <location>
        <begin position="6"/>
        <end position="24"/>
    </location>
</feature>
<feature type="transmembrane region" description="Helical" evidence="1">
    <location>
        <begin position="76"/>
        <end position="95"/>
    </location>
</feature>
<sequence>MPVLLILHSVWRWAVLIVALLALYGLIRSRREDPMPVLLEHAVRWYPVILDIQVALGIVLWLAQRWGAVPLTSTQVIHPVWGLLAAGAAHGAAAFRERENPTRALGMLAAYGLSLLLVFIALASVGAFPFGRR</sequence>
<reference evidence="3" key="1">
    <citation type="submission" date="2017-06" db="EMBL/GenBank/DDBJ databases">
        <authorList>
            <person name="Varghese N."/>
            <person name="Submissions S."/>
        </authorList>
    </citation>
    <scope>NUCLEOTIDE SEQUENCE [LARGE SCALE GENOMIC DNA]</scope>
    <source>
        <strain evidence="3">JAD2</strain>
    </source>
</reference>
<organism evidence="2 3">
    <name type="scientific">Thermoflexus hugenholtzii JAD2</name>
    <dbReference type="NCBI Taxonomy" id="877466"/>
    <lineage>
        <taxon>Bacteria</taxon>
        <taxon>Bacillati</taxon>
        <taxon>Chloroflexota</taxon>
        <taxon>Thermoflexia</taxon>
        <taxon>Thermoflexales</taxon>
        <taxon>Thermoflexaceae</taxon>
        <taxon>Thermoflexus</taxon>
    </lineage>
</organism>
<evidence type="ECO:0000256" key="1">
    <source>
        <dbReference type="SAM" id="Phobius"/>
    </source>
</evidence>
<dbReference type="RefSeq" id="WP_088570387.1">
    <property type="nucleotide sequence ID" value="NZ_FYEK01000012.1"/>
</dbReference>